<keyword evidence="2" id="KW-0732">Signal</keyword>
<proteinExistence type="predicted"/>
<evidence type="ECO:0000256" key="2">
    <source>
        <dbReference type="SAM" id="SignalP"/>
    </source>
</evidence>
<feature type="compositionally biased region" description="Polar residues" evidence="1">
    <location>
        <begin position="82"/>
        <end position="93"/>
    </location>
</feature>
<dbReference type="Proteomes" id="UP000199423">
    <property type="component" value="Unassembled WGS sequence"/>
</dbReference>
<protein>
    <recommendedName>
        <fullName evidence="5">Secreted protein</fullName>
    </recommendedName>
</protein>
<evidence type="ECO:0000256" key="1">
    <source>
        <dbReference type="SAM" id="MobiDB-lite"/>
    </source>
</evidence>
<evidence type="ECO:0008006" key="5">
    <source>
        <dbReference type="Google" id="ProtNLM"/>
    </source>
</evidence>
<feature type="compositionally biased region" description="Basic and acidic residues" evidence="1">
    <location>
        <begin position="68"/>
        <end position="81"/>
    </location>
</feature>
<feature type="compositionally biased region" description="Polar residues" evidence="1">
    <location>
        <begin position="52"/>
        <end position="67"/>
    </location>
</feature>
<dbReference type="RefSeq" id="WP_143111365.1">
    <property type="nucleotide sequence ID" value="NZ_FPCH01000002.1"/>
</dbReference>
<evidence type="ECO:0000313" key="4">
    <source>
        <dbReference type="Proteomes" id="UP000199423"/>
    </source>
</evidence>
<gene>
    <name evidence="3" type="ORF">SAMN04488557_1511</name>
</gene>
<name>A0A1I7NC25_9HYPH</name>
<organism evidence="3 4">
    <name type="scientific">Hyphomicrobium facile</name>
    <dbReference type="NCBI Taxonomy" id="51670"/>
    <lineage>
        <taxon>Bacteria</taxon>
        <taxon>Pseudomonadati</taxon>
        <taxon>Pseudomonadota</taxon>
        <taxon>Alphaproteobacteria</taxon>
        <taxon>Hyphomicrobiales</taxon>
        <taxon>Hyphomicrobiaceae</taxon>
        <taxon>Hyphomicrobium</taxon>
    </lineage>
</organism>
<feature type="region of interest" description="Disordered" evidence="1">
    <location>
        <begin position="25"/>
        <end position="93"/>
    </location>
</feature>
<keyword evidence="4" id="KW-1185">Reference proteome</keyword>
<sequence length="93" mass="9558">MRRAAIASAACLAMTIGSAAFADDVNRTGQPQTNDTNKAGGPSQGGDANTMGGATTERTLPSEQSRQLPHDENKSSDKKTNNSEPASPSTGDH</sequence>
<dbReference type="EMBL" id="FPCH01000002">
    <property type="protein sequence ID" value="SFV32191.1"/>
    <property type="molecule type" value="Genomic_DNA"/>
</dbReference>
<accession>A0A1I7NC25</accession>
<feature type="signal peptide" evidence="2">
    <location>
        <begin position="1"/>
        <end position="22"/>
    </location>
</feature>
<evidence type="ECO:0000313" key="3">
    <source>
        <dbReference type="EMBL" id="SFV32191.1"/>
    </source>
</evidence>
<dbReference type="OrthoDB" id="9994036at2"/>
<dbReference type="AlphaFoldDB" id="A0A1I7NC25"/>
<feature type="compositionally biased region" description="Polar residues" evidence="1">
    <location>
        <begin position="27"/>
        <end position="37"/>
    </location>
</feature>
<reference evidence="4" key="1">
    <citation type="submission" date="2016-10" db="EMBL/GenBank/DDBJ databases">
        <authorList>
            <person name="Varghese N."/>
            <person name="Submissions S."/>
        </authorList>
    </citation>
    <scope>NUCLEOTIDE SEQUENCE [LARGE SCALE GENOMIC DNA]</scope>
    <source>
        <strain evidence="4">DSM 1565</strain>
    </source>
</reference>
<feature type="chain" id="PRO_5011785939" description="Secreted protein" evidence="2">
    <location>
        <begin position="23"/>
        <end position="93"/>
    </location>
</feature>